<evidence type="ECO:0000313" key="3">
    <source>
        <dbReference type="EMBL" id="QJC52261.1"/>
    </source>
</evidence>
<dbReference type="InterPro" id="IPR046865">
    <property type="entry name" value="FapA_b_solenoid"/>
</dbReference>
<dbReference type="PANTHER" id="PTHR38032:SF1">
    <property type="entry name" value="RNA-BINDING PROTEIN KHPB N-TERMINAL DOMAIN-CONTAINING PROTEIN"/>
    <property type="match status" value="1"/>
</dbReference>
<dbReference type="EMBL" id="CP051428">
    <property type="protein sequence ID" value="QJC52261.1"/>
    <property type="molecule type" value="Genomic_DNA"/>
</dbReference>
<keyword evidence="4" id="KW-1185">Reference proteome</keyword>
<dbReference type="Pfam" id="PF20250">
    <property type="entry name" value="FapA_N"/>
    <property type="match status" value="1"/>
</dbReference>
<dbReference type="RefSeq" id="WP_168907827.1">
    <property type="nucleotide sequence ID" value="NZ_CP051428.1"/>
</dbReference>
<accession>A0A6H2GXV1</accession>
<evidence type="ECO:0000259" key="2">
    <source>
        <dbReference type="Pfam" id="PF20250"/>
    </source>
</evidence>
<dbReference type="KEGG" id="palr:HGI30_12285"/>
<protein>
    <submittedName>
        <fullName evidence="3">DUF342 domain-containing protein</fullName>
    </submittedName>
</protein>
<keyword evidence="1" id="KW-0175">Coiled coil</keyword>
<dbReference type="InterPro" id="IPR046866">
    <property type="entry name" value="FapA_N"/>
</dbReference>
<evidence type="ECO:0000256" key="1">
    <source>
        <dbReference type="SAM" id="Coils"/>
    </source>
</evidence>
<organism evidence="3 4">
    <name type="scientific">Paenibacillus albicereus</name>
    <dbReference type="NCBI Taxonomy" id="2726185"/>
    <lineage>
        <taxon>Bacteria</taxon>
        <taxon>Bacillati</taxon>
        <taxon>Bacillota</taxon>
        <taxon>Bacilli</taxon>
        <taxon>Bacillales</taxon>
        <taxon>Paenibacillaceae</taxon>
        <taxon>Paenibacillus</taxon>
    </lineage>
</organism>
<dbReference type="PANTHER" id="PTHR38032">
    <property type="entry name" value="POLYMERASE-RELATED"/>
    <property type="match status" value="1"/>
</dbReference>
<name>A0A6H2GXV1_9BACL</name>
<feature type="coiled-coil region" evidence="1">
    <location>
        <begin position="388"/>
        <end position="422"/>
    </location>
</feature>
<dbReference type="Proteomes" id="UP000502136">
    <property type="component" value="Chromosome"/>
</dbReference>
<dbReference type="InterPro" id="IPR005646">
    <property type="entry name" value="FapA"/>
</dbReference>
<dbReference type="AlphaFoldDB" id="A0A6H2GXV1"/>
<evidence type="ECO:0000313" key="4">
    <source>
        <dbReference type="Proteomes" id="UP000502136"/>
    </source>
</evidence>
<proteinExistence type="predicted"/>
<sequence length="467" mass="50114">MKEQLDLQQQLSVNVAPDQMTALLQFIRCEEDFACTAAELERFLRACGITYGIQYDLLHAISNDPSSYSLQQTPIAKGLPPKTGKDGRIELTIESSAEPKPEQSDNGKVDYKETSRLLNVQKGQLIARRLPATDGEPGKTVTGTEVPGRRGKEARIKAGKNVVCNADRTLVYAAIDGLFTITGSDTINVFPVYEVNGDVDYHTGHIDFVGTVVIRGNVLTGFRVKAAGDIRIVGGVEGAELETEGSIEITGGIMGGGKGSVKAGHAVRCSFIQDGTVFAGEDVLVSQSIMHSQVRAGRHVVCGGAKGLLVGGVVQAGETVQVRTAGNSMSTATSIEVGVKPELREELKELRLAVKSKAEALDKTDKALALLDQLAAAGTIAPDKLALRIKLAATKKQAVQEMDEARERILDIERSLEDSSSAKVEVRGTVFGGTKVMIGRYTRFIKEPTSRVQFRFLEGEIQMGSIV</sequence>
<dbReference type="Pfam" id="PF03961">
    <property type="entry name" value="FapA"/>
    <property type="match status" value="1"/>
</dbReference>
<gene>
    <name evidence="3" type="ORF">HGI30_12285</name>
</gene>
<feature type="domain" description="Flagellar Assembly Protein A N-terminal region" evidence="2">
    <location>
        <begin position="12"/>
        <end position="181"/>
    </location>
</feature>
<reference evidence="3 4" key="1">
    <citation type="submission" date="2020-04" db="EMBL/GenBank/DDBJ databases">
        <title>Novel Paenibacillus strain UniB2 isolated from commercial digestive syrup.</title>
        <authorList>
            <person name="Thorat V."/>
            <person name="Kirdat K."/>
            <person name="Tiwarekar B."/>
            <person name="Yadav A."/>
        </authorList>
    </citation>
    <scope>NUCLEOTIDE SEQUENCE [LARGE SCALE GENOMIC DNA]</scope>
    <source>
        <strain evidence="3 4">UniB2</strain>
    </source>
</reference>